<protein>
    <submittedName>
        <fullName evidence="1">Uncharacterized protein</fullName>
    </submittedName>
</protein>
<sequence>MDPLTSCLFLPSLIFDMPAQTSVLLLYCQGYTYAIKTTNVGNSGVHHVLRYWDGLRKGSDGTSMCNIFHFRIRFQKVYRCVRFCVEHMRSIQYPGSAGRTFGLDSEA</sequence>
<accession>A0AA39NQV1</accession>
<dbReference type="Proteomes" id="UP001175211">
    <property type="component" value="Unassembled WGS sequence"/>
</dbReference>
<gene>
    <name evidence="1" type="ORF">EV420DRAFT_1473268</name>
</gene>
<name>A0AA39NQV1_ARMTA</name>
<evidence type="ECO:0000313" key="1">
    <source>
        <dbReference type="EMBL" id="KAK0470182.1"/>
    </source>
</evidence>
<reference evidence="1" key="1">
    <citation type="submission" date="2023-06" db="EMBL/GenBank/DDBJ databases">
        <authorList>
            <consortium name="Lawrence Berkeley National Laboratory"/>
            <person name="Ahrendt S."/>
            <person name="Sahu N."/>
            <person name="Indic B."/>
            <person name="Wong-Bajracharya J."/>
            <person name="Merenyi Z."/>
            <person name="Ke H.-M."/>
            <person name="Monk M."/>
            <person name="Kocsube S."/>
            <person name="Drula E."/>
            <person name="Lipzen A."/>
            <person name="Balint B."/>
            <person name="Henrissat B."/>
            <person name="Andreopoulos B."/>
            <person name="Martin F.M."/>
            <person name="Harder C.B."/>
            <person name="Rigling D."/>
            <person name="Ford K.L."/>
            <person name="Foster G.D."/>
            <person name="Pangilinan J."/>
            <person name="Papanicolaou A."/>
            <person name="Barry K."/>
            <person name="LaButti K."/>
            <person name="Viragh M."/>
            <person name="Koriabine M."/>
            <person name="Yan M."/>
            <person name="Riley R."/>
            <person name="Champramary S."/>
            <person name="Plett K.L."/>
            <person name="Tsai I.J."/>
            <person name="Slot J."/>
            <person name="Sipos G."/>
            <person name="Plett J."/>
            <person name="Nagy L.G."/>
            <person name="Grigoriev I.V."/>
        </authorList>
    </citation>
    <scope>NUCLEOTIDE SEQUENCE</scope>
    <source>
        <strain evidence="1">CCBAS 213</strain>
    </source>
</reference>
<comment type="caution">
    <text evidence="1">The sequence shown here is derived from an EMBL/GenBank/DDBJ whole genome shotgun (WGS) entry which is preliminary data.</text>
</comment>
<evidence type="ECO:0000313" key="2">
    <source>
        <dbReference type="Proteomes" id="UP001175211"/>
    </source>
</evidence>
<dbReference type="RefSeq" id="XP_060339975.1">
    <property type="nucleotide sequence ID" value="XM_060469115.1"/>
</dbReference>
<proteinExistence type="predicted"/>
<organism evidence="1 2">
    <name type="scientific">Armillaria tabescens</name>
    <name type="common">Ringless honey mushroom</name>
    <name type="synonym">Agaricus tabescens</name>
    <dbReference type="NCBI Taxonomy" id="1929756"/>
    <lineage>
        <taxon>Eukaryota</taxon>
        <taxon>Fungi</taxon>
        <taxon>Dikarya</taxon>
        <taxon>Basidiomycota</taxon>
        <taxon>Agaricomycotina</taxon>
        <taxon>Agaricomycetes</taxon>
        <taxon>Agaricomycetidae</taxon>
        <taxon>Agaricales</taxon>
        <taxon>Marasmiineae</taxon>
        <taxon>Physalacriaceae</taxon>
        <taxon>Desarmillaria</taxon>
    </lineage>
</organism>
<keyword evidence="2" id="KW-1185">Reference proteome</keyword>
<dbReference type="GeneID" id="85352663"/>
<dbReference type="AlphaFoldDB" id="A0AA39NQV1"/>
<dbReference type="EMBL" id="JAUEPS010000001">
    <property type="protein sequence ID" value="KAK0470182.1"/>
    <property type="molecule type" value="Genomic_DNA"/>
</dbReference>